<evidence type="ECO:0000313" key="3">
    <source>
        <dbReference type="EMBL" id="ATG97426.1"/>
    </source>
</evidence>
<dbReference type="Proteomes" id="UP000232227">
    <property type="component" value="Chromosome"/>
</dbReference>
<feature type="transmembrane region" description="Helical" evidence="2">
    <location>
        <begin position="163"/>
        <end position="187"/>
    </location>
</feature>
<name>A0A291IRT4_9MOLU</name>
<evidence type="ECO:0000313" key="4">
    <source>
        <dbReference type="Proteomes" id="UP000232227"/>
    </source>
</evidence>
<feature type="compositionally biased region" description="Basic and acidic residues" evidence="1">
    <location>
        <begin position="200"/>
        <end position="217"/>
    </location>
</feature>
<feature type="region of interest" description="Disordered" evidence="1">
    <location>
        <begin position="200"/>
        <end position="234"/>
    </location>
</feature>
<reference evidence="3 4" key="1">
    <citation type="submission" date="2017-09" db="EMBL/GenBank/DDBJ databases">
        <title>SPAdes assembly of the Mesoplasma lactucae genome.</title>
        <authorList>
            <person name="Knight T.F."/>
            <person name="Rubinstein R."/>
            <person name="Citino T."/>
        </authorList>
    </citation>
    <scope>NUCLEOTIDE SEQUENCE [LARGE SCALE GENOMIC DNA]</scope>
    <source>
        <strain evidence="3 4">831-C4</strain>
    </source>
</reference>
<accession>A0A291IRT4</accession>
<dbReference type="AlphaFoldDB" id="A0A291IRT4"/>
<gene>
    <name evidence="3" type="ORF">CP520_01465</name>
</gene>
<protein>
    <submittedName>
        <fullName evidence="3">Uncharacterized protein</fullName>
    </submittedName>
</protein>
<dbReference type="RefSeq" id="WP_096862714.1">
    <property type="nucleotide sequence ID" value="NZ_CP023668.1"/>
</dbReference>
<keyword evidence="4" id="KW-1185">Reference proteome</keyword>
<proteinExistence type="predicted"/>
<organism evidence="3 4">
    <name type="scientific">Mesoplasma lactucae ATCC 49193</name>
    <dbReference type="NCBI Taxonomy" id="81460"/>
    <lineage>
        <taxon>Bacteria</taxon>
        <taxon>Bacillati</taxon>
        <taxon>Mycoplasmatota</taxon>
        <taxon>Mollicutes</taxon>
        <taxon>Entomoplasmatales</taxon>
        <taxon>Entomoplasmataceae</taxon>
        <taxon>Mesoplasma</taxon>
    </lineage>
</organism>
<keyword evidence="2" id="KW-1133">Transmembrane helix</keyword>
<feature type="transmembrane region" description="Helical" evidence="2">
    <location>
        <begin position="87"/>
        <end position="108"/>
    </location>
</feature>
<evidence type="ECO:0000256" key="2">
    <source>
        <dbReference type="SAM" id="Phobius"/>
    </source>
</evidence>
<feature type="compositionally biased region" description="Acidic residues" evidence="1">
    <location>
        <begin position="282"/>
        <end position="291"/>
    </location>
</feature>
<keyword evidence="2" id="KW-0812">Transmembrane</keyword>
<feature type="region of interest" description="Disordered" evidence="1">
    <location>
        <begin position="1"/>
        <end position="25"/>
    </location>
</feature>
<feature type="transmembrane region" description="Helical" evidence="2">
    <location>
        <begin position="120"/>
        <end position="143"/>
    </location>
</feature>
<evidence type="ECO:0000256" key="1">
    <source>
        <dbReference type="SAM" id="MobiDB-lite"/>
    </source>
</evidence>
<feature type="compositionally biased region" description="Basic and acidic residues" evidence="1">
    <location>
        <begin position="271"/>
        <end position="281"/>
    </location>
</feature>
<feature type="compositionally biased region" description="Basic and acidic residues" evidence="1">
    <location>
        <begin position="246"/>
        <end position="261"/>
    </location>
</feature>
<dbReference type="EMBL" id="CP023668">
    <property type="protein sequence ID" value="ATG97426.1"/>
    <property type="molecule type" value="Genomic_DNA"/>
</dbReference>
<dbReference type="KEGG" id="mlac:CP520_01465"/>
<feature type="transmembrane region" description="Helical" evidence="2">
    <location>
        <begin position="38"/>
        <end position="67"/>
    </location>
</feature>
<feature type="region of interest" description="Disordered" evidence="1">
    <location>
        <begin position="246"/>
        <end position="291"/>
    </location>
</feature>
<keyword evidence="2" id="KW-0472">Membrane</keyword>
<sequence length="291" mass="31875">MKKNKKNQDVAPVNQDMVGKNGKPKKEKKKYKVDWTMIWPILAILVFGVLGCIAFVSMGFGVSVQSVKGNGWSALIPVGKLSGENPTYGATISGIVIAFCAVIVPFAMMFWSPSKKLTKWLGIIPVVMVLLAAALMFAGIGLFCRDFHKFAGIVPADSINGGAITGIVIIVLVGFLIGLAGVVRGFYGFNLRTFKFKGSKNKDNKKSDNNKSVEEKTTTTVMPVETPENSERTQKVIVNQNVETTKVKHDPFSHDEKETITDKSTTTTKDVPVERVVKDELNDTEEKEDTL</sequence>
<feature type="compositionally biased region" description="Low complexity" evidence="1">
    <location>
        <begin position="218"/>
        <end position="227"/>
    </location>
</feature>